<sequence>MPLEITSARFSFVFPGTQWQRALRLKCLFCLIHFIPHLFLPPPGDVVVSQCPLSSHVTALTESGFLSIEATVKAL</sequence>
<accession>B2VJ19</accession>
<dbReference type="AlphaFoldDB" id="B2VJ19"/>
<proteinExistence type="predicted"/>
<dbReference type="KEGG" id="eta:ETA_11360"/>
<dbReference type="HOGENOM" id="CLU_2665475_0_0_6"/>
<dbReference type="STRING" id="465817.ETA_11360"/>
<gene>
    <name evidence="1" type="ordered locus">ETA_11360</name>
</gene>
<organism evidence="1 2">
    <name type="scientific">Erwinia tasmaniensis (strain DSM 17950 / CFBP 7177 / CIP 109463 / NCPPB 4357 / Et1/99)</name>
    <dbReference type="NCBI Taxonomy" id="465817"/>
    <lineage>
        <taxon>Bacteria</taxon>
        <taxon>Pseudomonadati</taxon>
        <taxon>Pseudomonadota</taxon>
        <taxon>Gammaproteobacteria</taxon>
        <taxon>Enterobacterales</taxon>
        <taxon>Erwiniaceae</taxon>
        <taxon>Erwinia</taxon>
    </lineage>
</organism>
<protein>
    <submittedName>
        <fullName evidence="1">Uncharacterized protein</fullName>
    </submittedName>
</protein>
<dbReference type="EMBL" id="CU468135">
    <property type="protein sequence ID" value="CAO96182.1"/>
    <property type="molecule type" value="Genomic_DNA"/>
</dbReference>
<reference evidence="1 2" key="1">
    <citation type="journal article" date="2008" name="Environ. Microbiol.">
        <title>The genome of Erwinia tasmaniensis strain Et1/99, a non-pathogenic bacterium in the genus Erwinia.</title>
        <authorList>
            <person name="Kube M."/>
            <person name="Migdoll A.M."/>
            <person name="Mueller I."/>
            <person name="Kuhl H."/>
            <person name="Beck A."/>
            <person name="Reinhardt R."/>
            <person name="Geider K."/>
        </authorList>
    </citation>
    <scope>NUCLEOTIDE SEQUENCE [LARGE SCALE GENOMIC DNA]</scope>
    <source>
        <strain evidence="2">DSM 17950 / CFBP 7177 / CIP 109463 / NCPPB 4357 / Et1/99</strain>
    </source>
</reference>
<evidence type="ECO:0000313" key="1">
    <source>
        <dbReference type="EMBL" id="CAO96182.1"/>
    </source>
</evidence>
<name>B2VJ19_ERWT9</name>
<evidence type="ECO:0000313" key="2">
    <source>
        <dbReference type="Proteomes" id="UP000001726"/>
    </source>
</evidence>
<keyword evidence="2" id="KW-1185">Reference proteome</keyword>
<dbReference type="Proteomes" id="UP000001726">
    <property type="component" value="Chromosome"/>
</dbReference>